<dbReference type="AlphaFoldDB" id="A0A537JLU4"/>
<comment type="caution">
    <text evidence="2">The sequence shown here is derived from an EMBL/GenBank/DDBJ whole genome shotgun (WGS) entry which is preliminary data.</text>
</comment>
<dbReference type="Proteomes" id="UP000318093">
    <property type="component" value="Unassembled WGS sequence"/>
</dbReference>
<dbReference type="Gene3D" id="2.120.10.80">
    <property type="entry name" value="Kelch-type beta propeller"/>
    <property type="match status" value="1"/>
</dbReference>
<evidence type="ECO:0000256" key="1">
    <source>
        <dbReference type="SAM" id="MobiDB-lite"/>
    </source>
</evidence>
<dbReference type="InterPro" id="IPR015915">
    <property type="entry name" value="Kelch-typ_b-propeller"/>
</dbReference>
<proteinExistence type="predicted"/>
<organism evidence="2 3">
    <name type="scientific">Candidatus Segetimicrobium genomatis</name>
    <dbReference type="NCBI Taxonomy" id="2569760"/>
    <lineage>
        <taxon>Bacteria</taxon>
        <taxon>Bacillati</taxon>
        <taxon>Candidatus Sysuimicrobiota</taxon>
        <taxon>Candidatus Sysuimicrobiia</taxon>
        <taxon>Candidatus Sysuimicrobiales</taxon>
        <taxon>Candidatus Segetimicrobiaceae</taxon>
        <taxon>Candidatus Segetimicrobium</taxon>
    </lineage>
</organism>
<reference evidence="2 3" key="1">
    <citation type="journal article" date="2019" name="Nat. Microbiol.">
        <title>Mediterranean grassland soil C-N compound turnover is dependent on rainfall and depth, and is mediated by genomically divergent microorganisms.</title>
        <authorList>
            <person name="Diamond S."/>
            <person name="Andeer P.F."/>
            <person name="Li Z."/>
            <person name="Crits-Christoph A."/>
            <person name="Burstein D."/>
            <person name="Anantharaman K."/>
            <person name="Lane K.R."/>
            <person name="Thomas B.C."/>
            <person name="Pan C."/>
            <person name="Northen T.R."/>
            <person name="Banfield J.F."/>
        </authorList>
    </citation>
    <scope>NUCLEOTIDE SEQUENCE [LARGE SCALE GENOMIC DNA]</scope>
    <source>
        <strain evidence="2">NP_6</strain>
    </source>
</reference>
<dbReference type="EMBL" id="VBAN01000078">
    <property type="protein sequence ID" value="TMI84096.1"/>
    <property type="molecule type" value="Genomic_DNA"/>
</dbReference>
<accession>A0A537JLU4</accession>
<evidence type="ECO:0000313" key="3">
    <source>
        <dbReference type="Proteomes" id="UP000318093"/>
    </source>
</evidence>
<feature type="region of interest" description="Disordered" evidence="1">
    <location>
        <begin position="159"/>
        <end position="180"/>
    </location>
</feature>
<sequence length="190" mass="20387">MTWDEGDGALMVVGGVDFTDTQFLNDVWWLWNASGTSPSTQNWWPISPSGTGPLPRAAHSTVYRHQTQRRATIFAGVTCMPCVGVNDAWVIANIEDQVFDPPFATFAVNNAKIGSGSRSLQVHGRFTLVTGASIGPLTQAVDFGFGGYATTSRLPVSKASQVRRARGAATGSRSRPRGPTCLRAIRSQST</sequence>
<evidence type="ECO:0000313" key="2">
    <source>
        <dbReference type="EMBL" id="TMI84096.1"/>
    </source>
</evidence>
<name>A0A537JLU4_9BACT</name>
<gene>
    <name evidence="2" type="ORF">E6H03_02605</name>
</gene>
<protein>
    <submittedName>
        <fullName evidence="2">Uncharacterized protein</fullName>
    </submittedName>
</protein>